<keyword evidence="1" id="KW-0378">Hydrolase</keyword>
<dbReference type="Pfam" id="PF05184">
    <property type="entry name" value="SapB_1"/>
    <property type="match status" value="1"/>
</dbReference>
<keyword evidence="8" id="KW-1185">Reference proteome</keyword>
<sequence>MKMISVSCIVMFLVSLVITHARTIEPVFKDESESSVSRNAEAALNSLKLFDEAHKLSLEACLALPIDLQDKCLKKSGAHLHEARAILQEFFKEGHPCNGTGLCAKSDSQIDNYLVMNELDDELRDNEKVCSVCKKAVRELISRLKQPKMRSKIVEALLDYCEEADEDEDQCKRMIYRYGPVILHKLEKFKASEMCSMIGMCEEEIAMKI</sequence>
<dbReference type="Proteomes" id="UP000243459">
    <property type="component" value="Chromosome 6"/>
</dbReference>
<organism evidence="7 8">
    <name type="scientific">Asparagus officinalis</name>
    <name type="common">Garden asparagus</name>
    <dbReference type="NCBI Taxonomy" id="4686"/>
    <lineage>
        <taxon>Eukaryota</taxon>
        <taxon>Viridiplantae</taxon>
        <taxon>Streptophyta</taxon>
        <taxon>Embryophyta</taxon>
        <taxon>Tracheophyta</taxon>
        <taxon>Spermatophyta</taxon>
        <taxon>Magnoliopsida</taxon>
        <taxon>Liliopsida</taxon>
        <taxon>Asparagales</taxon>
        <taxon>Asparagaceae</taxon>
        <taxon>Asparagoideae</taxon>
        <taxon>Asparagus</taxon>
    </lineage>
</organism>
<dbReference type="GO" id="GO:0006629">
    <property type="term" value="P:lipid metabolic process"/>
    <property type="evidence" value="ECO:0007669"/>
    <property type="project" value="InterPro"/>
</dbReference>
<dbReference type="EMBL" id="CM007386">
    <property type="protein sequence ID" value="ONK65805.1"/>
    <property type="molecule type" value="Genomic_DNA"/>
</dbReference>
<dbReference type="GO" id="GO:0004190">
    <property type="term" value="F:aspartic-type endopeptidase activity"/>
    <property type="evidence" value="ECO:0007669"/>
    <property type="project" value="UniProtKB-KW"/>
</dbReference>
<evidence type="ECO:0000313" key="7">
    <source>
        <dbReference type="EMBL" id="ONK65805.1"/>
    </source>
</evidence>
<proteinExistence type="predicted"/>
<feature type="signal peptide" evidence="5">
    <location>
        <begin position="1"/>
        <end position="21"/>
    </location>
</feature>
<dbReference type="InterPro" id="IPR007856">
    <property type="entry name" value="SapB_1"/>
</dbReference>
<dbReference type="InterPro" id="IPR008139">
    <property type="entry name" value="SaposinB_dom"/>
</dbReference>
<dbReference type="Gene3D" id="1.10.225.10">
    <property type="entry name" value="Saposin-like"/>
    <property type="match status" value="1"/>
</dbReference>
<dbReference type="InterPro" id="IPR051428">
    <property type="entry name" value="Sphingo_Act-Surfact_Prot"/>
</dbReference>
<dbReference type="PANTHER" id="PTHR11480">
    <property type="entry name" value="SAPOSIN-RELATED"/>
    <property type="match status" value="1"/>
</dbReference>
<dbReference type="PROSITE" id="PS50015">
    <property type="entry name" value="SAP_B"/>
    <property type="match status" value="1"/>
</dbReference>
<accession>A0A5P1EIM3</accession>
<evidence type="ECO:0000259" key="6">
    <source>
        <dbReference type="PROSITE" id="PS50015"/>
    </source>
</evidence>
<keyword evidence="2" id="KW-0865">Zymogen</keyword>
<dbReference type="OrthoDB" id="69496at2759"/>
<dbReference type="Gramene" id="ONK65805">
    <property type="protein sequence ID" value="ONK65805"/>
    <property type="gene ID" value="A4U43_C06F1150"/>
</dbReference>
<keyword evidence="3" id="KW-1015">Disulfide bond</keyword>
<dbReference type="SMART" id="SM00741">
    <property type="entry name" value="SapB"/>
    <property type="match status" value="1"/>
</dbReference>
<reference evidence="8" key="1">
    <citation type="journal article" date="2017" name="Nat. Commun.">
        <title>The asparagus genome sheds light on the origin and evolution of a young Y chromosome.</title>
        <authorList>
            <person name="Harkess A."/>
            <person name="Zhou J."/>
            <person name="Xu C."/>
            <person name="Bowers J.E."/>
            <person name="Van der Hulst R."/>
            <person name="Ayyampalayam S."/>
            <person name="Mercati F."/>
            <person name="Riccardi P."/>
            <person name="McKain M.R."/>
            <person name="Kakrana A."/>
            <person name="Tang H."/>
            <person name="Ray J."/>
            <person name="Groenendijk J."/>
            <person name="Arikit S."/>
            <person name="Mathioni S.M."/>
            <person name="Nakano M."/>
            <person name="Shan H."/>
            <person name="Telgmann-Rauber A."/>
            <person name="Kanno A."/>
            <person name="Yue Z."/>
            <person name="Chen H."/>
            <person name="Li W."/>
            <person name="Chen Y."/>
            <person name="Xu X."/>
            <person name="Zhang Y."/>
            <person name="Luo S."/>
            <person name="Chen H."/>
            <person name="Gao J."/>
            <person name="Mao Z."/>
            <person name="Pires J.C."/>
            <person name="Luo M."/>
            <person name="Kudrna D."/>
            <person name="Wing R.A."/>
            <person name="Meyers B.C."/>
            <person name="Yi K."/>
            <person name="Kong H."/>
            <person name="Lavrijsen P."/>
            <person name="Sunseri F."/>
            <person name="Falavigna A."/>
            <person name="Ye Y."/>
            <person name="Leebens-Mack J.H."/>
            <person name="Chen G."/>
        </authorList>
    </citation>
    <scope>NUCLEOTIDE SEQUENCE [LARGE SCALE GENOMIC DNA]</scope>
    <source>
        <strain evidence="8">cv. DH0086</strain>
    </source>
</reference>
<name>A0A5P1EIM3_ASPOF</name>
<evidence type="ECO:0000256" key="5">
    <source>
        <dbReference type="SAM" id="SignalP"/>
    </source>
</evidence>
<dbReference type="OMA" id="ITHARTI"/>
<feature type="chain" id="PRO_5024271134" description="Saposin B-type domain-containing protein" evidence="5">
    <location>
        <begin position="22"/>
        <end position="209"/>
    </location>
</feature>
<keyword evidence="1" id="KW-0645">Protease</keyword>
<evidence type="ECO:0000256" key="4">
    <source>
        <dbReference type="ARBA" id="ARBA00023180"/>
    </source>
</evidence>
<evidence type="ECO:0000313" key="8">
    <source>
        <dbReference type="Proteomes" id="UP000243459"/>
    </source>
</evidence>
<dbReference type="AlphaFoldDB" id="A0A5P1EIM3"/>
<feature type="domain" description="Saposin B-type" evidence="6">
    <location>
        <begin position="126"/>
        <end position="205"/>
    </location>
</feature>
<keyword evidence="1" id="KW-0064">Aspartyl protease</keyword>
<dbReference type="SUPFAM" id="SSF47862">
    <property type="entry name" value="Saposin"/>
    <property type="match status" value="1"/>
</dbReference>
<keyword evidence="4" id="KW-0325">Glycoprotein</keyword>
<dbReference type="InterPro" id="IPR011001">
    <property type="entry name" value="Saposin-like"/>
</dbReference>
<evidence type="ECO:0000256" key="3">
    <source>
        <dbReference type="ARBA" id="ARBA00023157"/>
    </source>
</evidence>
<dbReference type="PANTHER" id="PTHR11480:SF87">
    <property type="entry name" value="PROSAPOSIN-LIKE"/>
    <property type="match status" value="1"/>
</dbReference>
<keyword evidence="5" id="KW-0732">Signal</keyword>
<protein>
    <recommendedName>
        <fullName evidence="6">Saposin B-type domain-containing protein</fullName>
    </recommendedName>
</protein>
<evidence type="ECO:0000256" key="2">
    <source>
        <dbReference type="ARBA" id="ARBA00023145"/>
    </source>
</evidence>
<dbReference type="InterPro" id="IPR008138">
    <property type="entry name" value="SapB_2"/>
</dbReference>
<evidence type="ECO:0000256" key="1">
    <source>
        <dbReference type="ARBA" id="ARBA00022750"/>
    </source>
</evidence>
<gene>
    <name evidence="7" type="ORF">A4U43_C06F1150</name>
</gene>
<dbReference type="Pfam" id="PF03489">
    <property type="entry name" value="SapB_2"/>
    <property type="match status" value="1"/>
</dbReference>